<evidence type="ECO:0000256" key="1">
    <source>
        <dbReference type="ARBA" id="ARBA00022737"/>
    </source>
</evidence>
<dbReference type="Pfam" id="PF24883">
    <property type="entry name" value="NPHP3_N"/>
    <property type="match status" value="1"/>
</dbReference>
<dbReference type="Pfam" id="PF01048">
    <property type="entry name" value="PNP_UDP_1"/>
    <property type="match status" value="1"/>
</dbReference>
<reference evidence="5" key="1">
    <citation type="journal article" date="2013" name="Genome Announc.">
        <title>Draft genome sequence of the grapevine dieback fungus Eutypa lata UCR-EL1.</title>
        <authorList>
            <person name="Blanco-Ulate B."/>
            <person name="Rolshausen P.E."/>
            <person name="Cantu D."/>
        </authorList>
    </citation>
    <scope>NUCLEOTIDE SEQUENCE [LARGE SCALE GENOMIC DNA]</scope>
    <source>
        <strain evidence="5">UCR-EL1</strain>
    </source>
</reference>
<feature type="domain" description="Nucleoside phosphorylase" evidence="2">
    <location>
        <begin position="10"/>
        <end position="238"/>
    </location>
</feature>
<dbReference type="Gene3D" id="3.40.50.300">
    <property type="entry name" value="P-loop containing nucleotide triphosphate hydrolases"/>
    <property type="match status" value="1"/>
</dbReference>
<dbReference type="InterPro" id="IPR027417">
    <property type="entry name" value="P-loop_NTPase"/>
</dbReference>
<gene>
    <name evidence="4" type="ORF">UCREL1_7939</name>
</gene>
<dbReference type="Gene3D" id="3.40.50.1580">
    <property type="entry name" value="Nucleoside phosphorylase domain"/>
    <property type="match status" value="1"/>
</dbReference>
<evidence type="ECO:0000259" key="3">
    <source>
        <dbReference type="Pfam" id="PF24883"/>
    </source>
</evidence>
<dbReference type="SUPFAM" id="SSF53167">
    <property type="entry name" value="Purine and uridine phosphorylases"/>
    <property type="match status" value="1"/>
</dbReference>
<dbReference type="CDD" id="cd09008">
    <property type="entry name" value="MTAN"/>
    <property type="match status" value="1"/>
</dbReference>
<dbReference type="InterPro" id="IPR000845">
    <property type="entry name" value="Nucleoside_phosphorylase_d"/>
</dbReference>
<dbReference type="InterPro" id="IPR053137">
    <property type="entry name" value="NLR-like"/>
</dbReference>
<dbReference type="eggNOG" id="KOG4177">
    <property type="taxonomic scope" value="Eukaryota"/>
</dbReference>
<evidence type="ECO:0000313" key="4">
    <source>
        <dbReference type="EMBL" id="EMR65090.1"/>
    </source>
</evidence>
<dbReference type="OrthoDB" id="443402at2759"/>
<dbReference type="STRING" id="1287681.M7TEH3"/>
<dbReference type="PANTHER" id="PTHR46082">
    <property type="entry name" value="ATP/GTP-BINDING PROTEIN-RELATED"/>
    <property type="match status" value="1"/>
</dbReference>
<protein>
    <submittedName>
        <fullName evidence="4">Putative nacht and ankyrin domain protein</fullName>
    </submittedName>
</protein>
<sequence>MTTQSAGIGDSNTYTTGRIGGHNIVLTCLSNYGTGQAAAAASNMLRTFTNIQIGLMVGIGGGVPWDGKNRADIRLGDVVIGTEVVQYDIGKEGPNGFFVPTGRPKEYSYPVAVPDVLFEMAYDHANAYGEYQAMTCDSCDSSRLVSRPKRNHKYPMIHYGTIASGNKVIKHGITRDSIAHDTGAACFEMEAAGLIDAGFPCLVVRGISDYADSHKNKKNKQWQGYAAATAAAYAKELLSIIPIKHRDDPGGQKEKWGEFFNRVRTMELEFLQYLHFGEISERQGGIAKAYQETFEWIYKPPELDQNWSSFTNWLSHEQETYWIAGKPGSGKSTLMRFLELDERTNEYLRVWSGDCQLLTAGFYFWNSGTELQMSIYGLFRSLIYQILQQCPGLIPQLCPERWEVLNMPRHTKDDISPWKLQELRSVLLLLTRERFSHLRFFFMIDGLDEFTGDHFELIEIIRSLVACKHIKACVASRPWVAFQEAFSKRPNLKLEDLTARDIELYVRNSFGANGGFSQDDRIWKNEQLEPLVKGDYLYRCHEIKQRIDSRTMGLLELNNYHKYADYELK</sequence>
<keyword evidence="5" id="KW-1185">Reference proteome</keyword>
<feature type="domain" description="Nephrocystin 3-like N-terminal" evidence="3">
    <location>
        <begin position="308"/>
        <end position="477"/>
    </location>
</feature>
<dbReference type="PANTHER" id="PTHR46082:SF11">
    <property type="entry name" value="AAA+ ATPASE DOMAIN-CONTAINING PROTEIN-RELATED"/>
    <property type="match status" value="1"/>
</dbReference>
<dbReference type="GO" id="GO:0003824">
    <property type="term" value="F:catalytic activity"/>
    <property type="evidence" value="ECO:0007669"/>
    <property type="project" value="InterPro"/>
</dbReference>
<organism evidence="4 5">
    <name type="scientific">Eutypa lata (strain UCR-EL1)</name>
    <name type="common">Grapevine dieback disease fungus</name>
    <name type="synonym">Eutypa armeniacae</name>
    <dbReference type="NCBI Taxonomy" id="1287681"/>
    <lineage>
        <taxon>Eukaryota</taxon>
        <taxon>Fungi</taxon>
        <taxon>Dikarya</taxon>
        <taxon>Ascomycota</taxon>
        <taxon>Pezizomycotina</taxon>
        <taxon>Sordariomycetes</taxon>
        <taxon>Xylariomycetidae</taxon>
        <taxon>Xylariales</taxon>
        <taxon>Diatrypaceae</taxon>
        <taxon>Eutypa</taxon>
    </lineage>
</organism>
<evidence type="ECO:0000259" key="2">
    <source>
        <dbReference type="Pfam" id="PF01048"/>
    </source>
</evidence>
<dbReference type="AlphaFoldDB" id="M7TEH3"/>
<dbReference type="EMBL" id="KB706946">
    <property type="protein sequence ID" value="EMR65090.1"/>
    <property type="molecule type" value="Genomic_DNA"/>
</dbReference>
<dbReference type="GO" id="GO:0009116">
    <property type="term" value="P:nucleoside metabolic process"/>
    <property type="evidence" value="ECO:0007669"/>
    <property type="project" value="InterPro"/>
</dbReference>
<dbReference type="OMA" id="WICAVAP"/>
<name>M7TEH3_EUTLA</name>
<accession>M7TEH3</accession>
<keyword evidence="1" id="KW-0677">Repeat</keyword>
<dbReference type="Proteomes" id="UP000012174">
    <property type="component" value="Unassembled WGS sequence"/>
</dbReference>
<dbReference type="KEGG" id="ela:UCREL1_7939"/>
<evidence type="ECO:0000313" key="5">
    <source>
        <dbReference type="Proteomes" id="UP000012174"/>
    </source>
</evidence>
<proteinExistence type="predicted"/>
<dbReference type="InterPro" id="IPR035994">
    <property type="entry name" value="Nucleoside_phosphorylase_sf"/>
</dbReference>
<dbReference type="InterPro" id="IPR056884">
    <property type="entry name" value="NPHP3-like_N"/>
</dbReference>
<dbReference type="HOGENOM" id="CLU_000288_34_13_1"/>